<reference evidence="1" key="1">
    <citation type="journal article" date="2014" name="Int. J. Syst. Evol. Microbiol.">
        <title>Complete genome sequence of Corynebacterium casei LMG S-19264T (=DSM 44701T), isolated from a smear-ripened cheese.</title>
        <authorList>
            <consortium name="US DOE Joint Genome Institute (JGI-PGF)"/>
            <person name="Walter F."/>
            <person name="Albersmeier A."/>
            <person name="Kalinowski J."/>
            <person name="Ruckert C."/>
        </authorList>
    </citation>
    <scope>NUCLEOTIDE SEQUENCE</scope>
    <source>
        <strain evidence="1">VKM B-2935</strain>
    </source>
</reference>
<keyword evidence="2" id="KW-1185">Reference proteome</keyword>
<accession>A0A9W6K4H9</accession>
<evidence type="ECO:0000313" key="2">
    <source>
        <dbReference type="Proteomes" id="UP001143328"/>
    </source>
</evidence>
<gene>
    <name evidence="1" type="ORF">GCM10017655_17640</name>
</gene>
<protein>
    <submittedName>
        <fullName evidence="1">Uncharacterized protein</fullName>
    </submittedName>
</protein>
<dbReference type="EMBL" id="BSFN01000004">
    <property type="protein sequence ID" value="GLK88702.1"/>
    <property type="molecule type" value="Genomic_DNA"/>
</dbReference>
<name>A0A9W6K4H9_9PSED</name>
<sequence>MLSSPLGLDCQRRALIYALQANESEAYLMMYVEALSAADAFINKKLESAIVQTLSEMAKALVNSTKQGEGKPTV</sequence>
<dbReference type="AlphaFoldDB" id="A0A9W6K4H9"/>
<reference evidence="1" key="2">
    <citation type="submission" date="2023-01" db="EMBL/GenBank/DDBJ databases">
        <authorList>
            <person name="Sun Q."/>
            <person name="Evtushenko L."/>
        </authorList>
    </citation>
    <scope>NUCLEOTIDE SEQUENCE</scope>
    <source>
        <strain evidence="1">VKM B-2935</strain>
    </source>
</reference>
<organism evidence="1 2">
    <name type="scientific">Pseudomonas turukhanskensis</name>
    <dbReference type="NCBI Taxonomy" id="1806536"/>
    <lineage>
        <taxon>Bacteria</taxon>
        <taxon>Pseudomonadati</taxon>
        <taxon>Pseudomonadota</taxon>
        <taxon>Gammaproteobacteria</taxon>
        <taxon>Pseudomonadales</taxon>
        <taxon>Pseudomonadaceae</taxon>
        <taxon>Pseudomonas</taxon>
    </lineage>
</organism>
<evidence type="ECO:0000313" key="1">
    <source>
        <dbReference type="EMBL" id="GLK88702.1"/>
    </source>
</evidence>
<proteinExistence type="predicted"/>
<dbReference type="Proteomes" id="UP001143328">
    <property type="component" value="Unassembled WGS sequence"/>
</dbReference>
<comment type="caution">
    <text evidence="1">The sequence shown here is derived from an EMBL/GenBank/DDBJ whole genome shotgun (WGS) entry which is preliminary data.</text>
</comment>